<dbReference type="PANTHER" id="PTHR23302">
    <property type="entry name" value="TRANSMEMBRANE CHANNEL-RELATED"/>
    <property type="match status" value="1"/>
</dbReference>
<accession>A0A8S3YKR7</accession>
<feature type="transmembrane region" description="Helical" evidence="6">
    <location>
        <begin position="438"/>
        <end position="458"/>
    </location>
</feature>
<comment type="caution">
    <text evidence="8">The sequence shown here is derived from an EMBL/GenBank/DDBJ whole genome shotgun (WGS) entry which is preliminary data.</text>
</comment>
<evidence type="ECO:0000256" key="6">
    <source>
        <dbReference type="SAM" id="Phobius"/>
    </source>
</evidence>
<comment type="subcellular location">
    <subcellularLocation>
        <location evidence="1">Membrane</location>
        <topology evidence="1">Multi-pass membrane protein</topology>
    </subcellularLocation>
</comment>
<keyword evidence="4 6" id="KW-1133">Transmembrane helix</keyword>
<evidence type="ECO:0000256" key="2">
    <source>
        <dbReference type="ARBA" id="ARBA00006510"/>
    </source>
</evidence>
<feature type="transmembrane region" description="Helical" evidence="6">
    <location>
        <begin position="393"/>
        <end position="418"/>
    </location>
</feature>
<keyword evidence="5 6" id="KW-0472">Membrane</keyword>
<dbReference type="InterPro" id="IPR038900">
    <property type="entry name" value="TMC"/>
</dbReference>
<feature type="transmembrane region" description="Helical" evidence="6">
    <location>
        <begin position="301"/>
        <end position="323"/>
    </location>
</feature>
<proteinExistence type="inferred from homology"/>
<evidence type="ECO:0000256" key="5">
    <source>
        <dbReference type="ARBA" id="ARBA00023136"/>
    </source>
</evidence>
<dbReference type="Proteomes" id="UP000678393">
    <property type="component" value="Unassembled WGS sequence"/>
</dbReference>
<protein>
    <recommendedName>
        <fullName evidence="7">TMC domain-containing protein</fullName>
    </recommendedName>
</protein>
<organism evidence="8 9">
    <name type="scientific">Candidula unifasciata</name>
    <dbReference type="NCBI Taxonomy" id="100452"/>
    <lineage>
        <taxon>Eukaryota</taxon>
        <taxon>Metazoa</taxon>
        <taxon>Spiralia</taxon>
        <taxon>Lophotrochozoa</taxon>
        <taxon>Mollusca</taxon>
        <taxon>Gastropoda</taxon>
        <taxon>Heterobranchia</taxon>
        <taxon>Euthyneura</taxon>
        <taxon>Panpulmonata</taxon>
        <taxon>Eupulmonata</taxon>
        <taxon>Stylommatophora</taxon>
        <taxon>Helicina</taxon>
        <taxon>Helicoidea</taxon>
        <taxon>Geomitridae</taxon>
        <taxon>Candidula</taxon>
    </lineage>
</organism>
<feature type="transmembrane region" description="Helical" evidence="6">
    <location>
        <begin position="614"/>
        <end position="634"/>
    </location>
</feature>
<gene>
    <name evidence="8" type="ORF">CUNI_LOCUS2556</name>
</gene>
<dbReference type="OrthoDB" id="1936208at2759"/>
<comment type="similarity">
    <text evidence="2">Belongs to the TMC family.</text>
</comment>
<evidence type="ECO:0000256" key="4">
    <source>
        <dbReference type="ARBA" id="ARBA00022989"/>
    </source>
</evidence>
<dbReference type="GO" id="GO:0008381">
    <property type="term" value="F:mechanosensitive monoatomic ion channel activity"/>
    <property type="evidence" value="ECO:0007669"/>
    <property type="project" value="TreeGrafter"/>
</dbReference>
<reference evidence="8" key="1">
    <citation type="submission" date="2021-04" db="EMBL/GenBank/DDBJ databases">
        <authorList>
            <consortium name="Molecular Ecology Group"/>
        </authorList>
    </citation>
    <scope>NUCLEOTIDE SEQUENCE</scope>
</reference>
<feature type="transmembrane region" description="Helical" evidence="6">
    <location>
        <begin position="512"/>
        <end position="529"/>
    </location>
</feature>
<evidence type="ECO:0000313" key="9">
    <source>
        <dbReference type="Proteomes" id="UP000678393"/>
    </source>
</evidence>
<dbReference type="AlphaFoldDB" id="A0A8S3YKR7"/>
<evidence type="ECO:0000256" key="3">
    <source>
        <dbReference type="ARBA" id="ARBA00022692"/>
    </source>
</evidence>
<dbReference type="InterPro" id="IPR012496">
    <property type="entry name" value="TMC_dom"/>
</dbReference>
<dbReference type="GO" id="GO:0005886">
    <property type="term" value="C:plasma membrane"/>
    <property type="evidence" value="ECO:0007669"/>
    <property type="project" value="InterPro"/>
</dbReference>
<dbReference type="PANTHER" id="PTHR23302:SF43">
    <property type="entry name" value="TMC DOMAIN-CONTAINING PROTEIN"/>
    <property type="match status" value="1"/>
</dbReference>
<feature type="transmembrane region" description="Helical" evidence="6">
    <location>
        <begin position="672"/>
        <end position="696"/>
    </location>
</feature>
<sequence length="760" mass="89371">MRRDDSQYSEQPRQRHILRAENPLFIGVGDTDHSKHVQAHNIEIEPDYDLEYVQEYGTSIDHQQMEYDHDMEELLRQLPSRQLEDVAEAASRALWRKHLGSSTRQGTMRLYNQDDVENHIVETLRQDLQDTDQLYTELDAAVRVIPTTLSKKRTIKRTLSEKPRTRISRCKLIKYWFSLKWQKTKHKIVKETRLFDLWRSHLKTIEGCFGTSVVSYFIFLKWMLLVNIPIFMLTFAFLVIPHILFRYYRKDRQSVSYEREDFTGIEILTGTGYFEHSEMYYGFYTNETVEVASGYKYEMKYAYLLTSAGYYLFCLIILGYSYLRSYRKYYIEVSGSLPQYYFSLVICGWDYGITSQETAQLKQRSLFNEFKEYLAGLNTVKEKPTRRQAVQKWCIRLFVWVLVLALICASGYATYVVSTELSIKPMLANSTTTVVSSLTMPFVLSSIQLIVPMIFSFLEAYEQFSMPKYELYIHMLREQLLRAGMLAVLVYFWLKQASSQVKCWETFVGQELYRLTVMDMIFALLYSFFMEFIRRLCSLKWKSIERAEFAIARHTLELIYTQSLCWLGIFYSPLLPVVVILKLVITFYVKRYSVTQNCRPSLKPWRASQTHTVFVGYIFIFFIFTCIAVFFGIFEIKSSSDCGPYKSYETSYDVMKELISKWKKNYVVFGDIINIVTSSGFVAAVLVLLCMILYYSKTIMSSRKNRVEQFKAQLISEGKDKKFLLNLLTEVKVRGTKNYAKPGPAIPQTMQTPREPRDFF</sequence>
<evidence type="ECO:0000313" key="8">
    <source>
        <dbReference type="EMBL" id="CAG5116998.1"/>
    </source>
</evidence>
<dbReference type="Pfam" id="PF07810">
    <property type="entry name" value="TMC"/>
    <property type="match status" value="1"/>
</dbReference>
<feature type="transmembrane region" description="Helical" evidence="6">
    <location>
        <begin position="575"/>
        <end position="593"/>
    </location>
</feature>
<keyword evidence="3 6" id="KW-0812">Transmembrane</keyword>
<name>A0A8S3YKR7_9EUPU</name>
<feature type="transmembrane region" description="Helical" evidence="6">
    <location>
        <begin position="224"/>
        <end position="245"/>
    </location>
</feature>
<keyword evidence="9" id="KW-1185">Reference proteome</keyword>
<feature type="domain" description="TMC" evidence="7">
    <location>
        <begin position="503"/>
        <end position="608"/>
    </location>
</feature>
<evidence type="ECO:0000259" key="7">
    <source>
        <dbReference type="Pfam" id="PF07810"/>
    </source>
</evidence>
<dbReference type="EMBL" id="CAJHNH020000333">
    <property type="protein sequence ID" value="CAG5116998.1"/>
    <property type="molecule type" value="Genomic_DNA"/>
</dbReference>
<evidence type="ECO:0000256" key="1">
    <source>
        <dbReference type="ARBA" id="ARBA00004141"/>
    </source>
</evidence>